<keyword evidence="13" id="KW-1185">Reference proteome</keyword>
<dbReference type="OrthoDB" id="6593433at2759"/>
<proteinExistence type="inferred from homology"/>
<feature type="domain" description="ABC transporter" evidence="11">
    <location>
        <begin position="337"/>
        <end position="562"/>
    </location>
</feature>
<dbReference type="GO" id="GO:0005524">
    <property type="term" value="F:ATP binding"/>
    <property type="evidence" value="ECO:0007669"/>
    <property type="project" value="UniProtKB-KW"/>
</dbReference>
<dbReference type="Pfam" id="PF00005">
    <property type="entry name" value="ABC_tran"/>
    <property type="match status" value="2"/>
</dbReference>
<comment type="catalytic activity">
    <reaction evidence="5">
        <text>UTP + H2O = UDP + phosphate + H(+)</text>
        <dbReference type="Rhea" id="RHEA:64900"/>
        <dbReference type="ChEBI" id="CHEBI:15377"/>
        <dbReference type="ChEBI" id="CHEBI:15378"/>
        <dbReference type="ChEBI" id="CHEBI:43474"/>
        <dbReference type="ChEBI" id="CHEBI:46398"/>
        <dbReference type="ChEBI" id="CHEBI:58223"/>
    </reaction>
</comment>
<dbReference type="GeneID" id="115823887"/>
<dbReference type="GO" id="GO:0016887">
    <property type="term" value="F:ATP hydrolysis activity"/>
    <property type="evidence" value="ECO:0007669"/>
    <property type="project" value="InterPro"/>
</dbReference>
<feature type="domain" description="ABC transporter" evidence="11">
    <location>
        <begin position="79"/>
        <end position="315"/>
    </location>
</feature>
<name>A0A6J2WHI1_CHACN</name>
<reference evidence="14" key="2">
    <citation type="submission" date="2025-08" db="UniProtKB">
        <authorList>
            <consortium name="RefSeq"/>
        </authorList>
    </citation>
    <scope>IDENTIFICATION</scope>
</reference>
<dbReference type="InterPro" id="IPR003439">
    <property type="entry name" value="ABC_transporter-like_ATP-bd"/>
</dbReference>
<evidence type="ECO:0000313" key="13">
    <source>
        <dbReference type="Proteomes" id="UP000504632"/>
    </source>
</evidence>
<dbReference type="GO" id="GO:0005737">
    <property type="term" value="C:cytoplasm"/>
    <property type="evidence" value="ECO:0007669"/>
    <property type="project" value="UniProtKB-ARBA"/>
</dbReference>
<dbReference type="GO" id="GO:0006412">
    <property type="term" value="P:translation"/>
    <property type="evidence" value="ECO:0007669"/>
    <property type="project" value="UniProtKB-ARBA"/>
</dbReference>
<organism evidence="13 14">
    <name type="scientific">Chanos chanos</name>
    <name type="common">Milkfish</name>
    <name type="synonym">Mugil chanos</name>
    <dbReference type="NCBI Taxonomy" id="29144"/>
    <lineage>
        <taxon>Eukaryota</taxon>
        <taxon>Metazoa</taxon>
        <taxon>Chordata</taxon>
        <taxon>Craniata</taxon>
        <taxon>Vertebrata</taxon>
        <taxon>Euteleostomi</taxon>
        <taxon>Actinopterygii</taxon>
        <taxon>Neopterygii</taxon>
        <taxon>Teleostei</taxon>
        <taxon>Ostariophysi</taxon>
        <taxon>Gonorynchiformes</taxon>
        <taxon>Chanidae</taxon>
        <taxon>Chanos</taxon>
    </lineage>
</organism>
<dbReference type="AlphaFoldDB" id="A0A6J2WHI1"/>
<evidence type="ECO:0000259" key="11">
    <source>
        <dbReference type="PROSITE" id="PS50893"/>
    </source>
</evidence>
<keyword evidence="2 14" id="KW-0067">ATP-binding</keyword>
<dbReference type="SMART" id="SM00382">
    <property type="entry name" value="AAA"/>
    <property type="match status" value="2"/>
</dbReference>
<evidence type="ECO:0000256" key="9">
    <source>
        <dbReference type="ARBA" id="ARBA00078674"/>
    </source>
</evidence>
<evidence type="ECO:0000256" key="7">
    <source>
        <dbReference type="ARBA" id="ARBA00065921"/>
    </source>
</evidence>
<evidence type="ECO:0000256" key="5">
    <source>
        <dbReference type="ARBA" id="ARBA00052409"/>
    </source>
</evidence>
<dbReference type="Pfam" id="PF04068">
    <property type="entry name" value="Fer4_RLI"/>
    <property type="match status" value="1"/>
</dbReference>
<evidence type="ECO:0000256" key="2">
    <source>
        <dbReference type="ARBA" id="ARBA00022840"/>
    </source>
</evidence>
<dbReference type="FunFam" id="3.40.50.300:FF:000152">
    <property type="entry name" value="ATP-binding cassette, sub-family E, member 1"/>
    <property type="match status" value="1"/>
</dbReference>
<dbReference type="InParanoid" id="A0A6J2WHI1"/>
<dbReference type="Gene3D" id="3.40.50.300">
    <property type="entry name" value="P-loop containing nucleotide triphosphate hydrolases"/>
    <property type="match status" value="2"/>
</dbReference>
<evidence type="ECO:0000256" key="10">
    <source>
        <dbReference type="ARBA" id="ARBA00081891"/>
    </source>
</evidence>
<dbReference type="InterPro" id="IPR003593">
    <property type="entry name" value="AAA+_ATPase"/>
</dbReference>
<dbReference type="PROSITE" id="PS50893">
    <property type="entry name" value="ABC_TRANSPORTER_2"/>
    <property type="match status" value="2"/>
</dbReference>
<dbReference type="Pfam" id="PF00037">
    <property type="entry name" value="Fer4"/>
    <property type="match status" value="1"/>
</dbReference>
<dbReference type="CDD" id="cd03236">
    <property type="entry name" value="ABC_RNaseL_inhibitor_domain1"/>
    <property type="match status" value="1"/>
</dbReference>
<protein>
    <recommendedName>
        <fullName evidence="8">ATP-binding cassette sub-family E member 1</fullName>
    </recommendedName>
    <alternativeName>
        <fullName evidence="10">RNase L inhibitor</fullName>
    </alternativeName>
    <alternativeName>
        <fullName evidence="9">Ribonuclease 4 inhibitor</fullName>
    </alternativeName>
</protein>
<evidence type="ECO:0000256" key="1">
    <source>
        <dbReference type="ARBA" id="ARBA00022741"/>
    </source>
</evidence>
<sequence length="599" mass="67465">MSEKPTRIAIVNHDKCKPKKCRQECKKSCPVVRMGKLCIEVTSQSKIVWISESLCIGCGICIKKCPFGALSIVNLPSNLEKETTHRYCANSFKLHRLPIPRPGEVLGLVGTNGIGKSTALKILAGKQKPNLGHYDAPPDWQEILAYFRGSELQNYFTKILEDDLKAIVKPQYVDQIPKTVKGSVGSILSRKDDTKTEDIVCEQLDLTHLKDRNVEDLSGGELQRFACAVVCIQRADIFMFDEPSSYLDVKQRLKAAITIRSLITPDRYIIVVEHDLSVLDYLSDFICCLYGVPSAYGVVTMPFSVREGINIFLDGYVPTENLRFRETSLVFKVAETANEEEVKKMCRYQYPGMKKAMGDFSLEIVEGEFTDSEIMVMLGENGTGKTTFIRMLAGRLKPDEGGEVPILNVSYKPQKISPKFKGSVRALLHEKIRDAYMHPQFVTDVMKPMQIDSIIDQDVQNLSGGELQRVALALCLGKPADVYLIDEPSAYLDSEQRLMAARVIKRFILHAKKTAFVVEHDFIMATYLADRVIVFDGIPSKKTVANTPQTLLAGMNKFLSLLEITFRRDPNNFRPRINKLNSIKDVEQKKSGNYFFLDD</sequence>
<gene>
    <name evidence="14" type="primary">LOC115823887</name>
</gene>
<evidence type="ECO:0000256" key="4">
    <source>
        <dbReference type="ARBA" id="ARBA00051233"/>
    </source>
</evidence>
<evidence type="ECO:0000256" key="3">
    <source>
        <dbReference type="ARBA" id="ARBA00048548"/>
    </source>
</evidence>
<dbReference type="CDD" id="cd03237">
    <property type="entry name" value="ABC_RNaseL_inhibitor_domain2"/>
    <property type="match status" value="1"/>
</dbReference>
<dbReference type="RefSeq" id="XP_030643778.1">
    <property type="nucleotide sequence ID" value="XM_030787918.1"/>
</dbReference>
<dbReference type="InterPro" id="IPR017900">
    <property type="entry name" value="4Fe4S_Fe_S_CS"/>
</dbReference>
<evidence type="ECO:0000256" key="6">
    <source>
        <dbReference type="ARBA" id="ARBA00061689"/>
    </source>
</evidence>
<dbReference type="PROSITE" id="PS51379">
    <property type="entry name" value="4FE4S_FER_2"/>
    <property type="match status" value="1"/>
</dbReference>
<dbReference type="NCBIfam" id="NF009945">
    <property type="entry name" value="PRK13409.1"/>
    <property type="match status" value="1"/>
</dbReference>
<dbReference type="PRINTS" id="PR01868">
    <property type="entry name" value="ABCEFAMILY"/>
</dbReference>
<comment type="subunit">
    <text evidence="7">Interacts with PINK1. Interacts with CNOT4. Interacts with PELO. Probably heterodimerizes with RNASEL; this interaction inhibits RNASEL.</text>
</comment>
<evidence type="ECO:0000313" key="14">
    <source>
        <dbReference type="RefSeq" id="XP_030643778.1"/>
    </source>
</evidence>
<comment type="catalytic activity">
    <reaction evidence="3">
        <text>GTP + H2O = GDP + phosphate + H(+)</text>
        <dbReference type="Rhea" id="RHEA:19669"/>
        <dbReference type="ChEBI" id="CHEBI:15377"/>
        <dbReference type="ChEBI" id="CHEBI:15378"/>
        <dbReference type="ChEBI" id="CHEBI:37565"/>
        <dbReference type="ChEBI" id="CHEBI:43474"/>
        <dbReference type="ChEBI" id="CHEBI:58189"/>
    </reaction>
</comment>
<dbReference type="InterPro" id="IPR013283">
    <property type="entry name" value="RLI1"/>
</dbReference>
<dbReference type="PROSITE" id="PS00211">
    <property type="entry name" value="ABC_TRANSPORTER_1"/>
    <property type="match status" value="1"/>
</dbReference>
<dbReference type="SUPFAM" id="SSF52540">
    <property type="entry name" value="P-loop containing nucleoside triphosphate hydrolases"/>
    <property type="match status" value="2"/>
</dbReference>
<dbReference type="Proteomes" id="UP000504632">
    <property type="component" value="Chromosome 11"/>
</dbReference>
<dbReference type="InterPro" id="IPR027417">
    <property type="entry name" value="P-loop_NTPase"/>
</dbReference>
<dbReference type="GO" id="GO:0060255">
    <property type="term" value="P:regulation of macromolecule metabolic process"/>
    <property type="evidence" value="ECO:0007669"/>
    <property type="project" value="UniProtKB-ARBA"/>
</dbReference>
<evidence type="ECO:0000256" key="8">
    <source>
        <dbReference type="ARBA" id="ARBA00069435"/>
    </source>
</evidence>
<accession>A0A6J2WHI1</accession>
<dbReference type="SUPFAM" id="SSF54862">
    <property type="entry name" value="4Fe-4S ferredoxins"/>
    <property type="match status" value="1"/>
</dbReference>
<dbReference type="InterPro" id="IPR017896">
    <property type="entry name" value="4Fe4S_Fe-S-bd"/>
</dbReference>
<keyword evidence="1" id="KW-0547">Nucleotide-binding</keyword>
<dbReference type="FunFam" id="3.40.50.300:FF:000144">
    <property type="entry name" value="ATP-binding cassette sub-family E member 1"/>
    <property type="match status" value="1"/>
</dbReference>
<dbReference type="InterPro" id="IPR034348">
    <property type="entry name" value="RLI_dom_1"/>
</dbReference>
<evidence type="ECO:0000259" key="12">
    <source>
        <dbReference type="PROSITE" id="PS51379"/>
    </source>
</evidence>
<dbReference type="PROSITE" id="PS00198">
    <property type="entry name" value="4FE4S_FER_1"/>
    <property type="match status" value="1"/>
</dbReference>
<comment type="similarity">
    <text evidence="6">Belongs to the ABC transporter superfamily. ABCE family.</text>
</comment>
<dbReference type="InterPro" id="IPR017871">
    <property type="entry name" value="ABC_transporter-like_CS"/>
</dbReference>
<dbReference type="InterPro" id="IPR007209">
    <property type="entry name" value="RNaseL-inhib-like_metal-bd_dom"/>
</dbReference>
<comment type="catalytic activity">
    <reaction evidence="4">
        <text>CTP + H2O = CDP + phosphate + H(+)</text>
        <dbReference type="Rhea" id="RHEA:29387"/>
        <dbReference type="ChEBI" id="CHEBI:15377"/>
        <dbReference type="ChEBI" id="CHEBI:15378"/>
        <dbReference type="ChEBI" id="CHEBI:37563"/>
        <dbReference type="ChEBI" id="CHEBI:43474"/>
        <dbReference type="ChEBI" id="CHEBI:58069"/>
    </reaction>
</comment>
<reference evidence="13" key="1">
    <citation type="submission" date="2024-06" db="UniProtKB">
        <authorList>
            <consortium name="RefSeq"/>
        </authorList>
    </citation>
    <scope>NUCLEOTIDE SEQUENCE [LARGE SCALE GENOMIC DNA]</scope>
</reference>
<dbReference type="PANTHER" id="PTHR19248">
    <property type="entry name" value="ATP-BINDING TRANSPORT PROTEIN-RELATED"/>
    <property type="match status" value="1"/>
</dbReference>
<feature type="domain" description="4Fe-4S ferredoxin-type" evidence="12">
    <location>
        <begin position="46"/>
        <end position="75"/>
    </location>
</feature>